<sequence>MKFALTMLTILALTLPVFGQSAYDFSQMSIPKKAPQEFQFFSYFISQYVYNNIYAQNDFLKGQTVGRLFGGNTTTTSGGQSQYFEQRLIPFVIYQPRIFNGKALLRASFEIDWTWGDSAYGAGGNFGSAISGDQVNLQTQNVELELIPRTGWAINIGLQRLFDTPYNQYRTFFNTMTLSGYRLAFWGSDAVGVTVRRDHDYSRWKTGFYKLYENNIQEKDDVTLWEATYERDLTTTWRQGASLWYVHDRASGEGGVSILGQGLNSLLNDYNGTFRFLFGEKPYRANIYWLGTYWSRNPEFTLGRWGLSGFAISNVGDVEVHTEGAWDKGADILGFAGNLRAGYKYGQTAEDRITLDLIVTSGDDDGISDQEYSGVITGNTWGSPGAIFISHGAYLLFPHGNVVNRYIAAVTDISNMGLGLVGGTLNVQHDFIPHQLTAKIGTAAAVSMFEPDEGGTTIGTELNAMVGFQPKAFMNIELHAAYLALGDFYESPEVNGDVDEIPADPWTTFLVFKWLMF</sequence>
<name>A0ABV6Z1L5_UNCC1</name>
<protein>
    <recommendedName>
        <fullName evidence="4">Alginate export domain-containing protein</fullName>
    </recommendedName>
</protein>
<evidence type="ECO:0000313" key="3">
    <source>
        <dbReference type="Proteomes" id="UP001594351"/>
    </source>
</evidence>
<evidence type="ECO:0000313" key="2">
    <source>
        <dbReference type="EMBL" id="MFC1852318.1"/>
    </source>
</evidence>
<accession>A0ABV6Z1L5</accession>
<reference evidence="2 3" key="1">
    <citation type="submission" date="2024-09" db="EMBL/GenBank/DDBJ databases">
        <title>Laminarin stimulates single cell rates of sulfate reduction while oxygen inhibits transcriptomic activity in coastal marine sediment.</title>
        <authorList>
            <person name="Lindsay M."/>
            <person name="Orcutt B."/>
            <person name="Emerson D."/>
            <person name="Stepanauskas R."/>
            <person name="D'Angelo T."/>
        </authorList>
    </citation>
    <scope>NUCLEOTIDE SEQUENCE [LARGE SCALE GENOMIC DNA]</scope>
    <source>
        <strain evidence="2">SAG AM-311-K15</strain>
    </source>
</reference>
<organism evidence="2 3">
    <name type="scientific">candidate division CSSED10-310 bacterium</name>
    <dbReference type="NCBI Taxonomy" id="2855610"/>
    <lineage>
        <taxon>Bacteria</taxon>
        <taxon>Bacteria division CSSED10-310</taxon>
    </lineage>
</organism>
<feature type="chain" id="PRO_5046358858" description="Alginate export domain-containing protein" evidence="1">
    <location>
        <begin position="20"/>
        <end position="517"/>
    </location>
</feature>
<dbReference type="EMBL" id="JBHPBY010000297">
    <property type="protein sequence ID" value="MFC1852318.1"/>
    <property type="molecule type" value="Genomic_DNA"/>
</dbReference>
<keyword evidence="3" id="KW-1185">Reference proteome</keyword>
<keyword evidence="1" id="KW-0732">Signal</keyword>
<evidence type="ECO:0000256" key="1">
    <source>
        <dbReference type="SAM" id="SignalP"/>
    </source>
</evidence>
<gene>
    <name evidence="2" type="ORF">ACFL27_19140</name>
</gene>
<comment type="caution">
    <text evidence="2">The sequence shown here is derived from an EMBL/GenBank/DDBJ whole genome shotgun (WGS) entry which is preliminary data.</text>
</comment>
<evidence type="ECO:0008006" key="4">
    <source>
        <dbReference type="Google" id="ProtNLM"/>
    </source>
</evidence>
<dbReference type="Proteomes" id="UP001594351">
    <property type="component" value="Unassembled WGS sequence"/>
</dbReference>
<proteinExistence type="predicted"/>
<feature type="signal peptide" evidence="1">
    <location>
        <begin position="1"/>
        <end position="19"/>
    </location>
</feature>